<sequence length="154" mass="18137">MFIRNLFESAVNNGHPKVLDSDFDYALKEYSAFLYQNLVAEMASEYPNIRKILEHLHTHYVGKIEYRRLTEELSTFLRDGDSIESLIDTLISNGYFRITNEKTGEVYDNCLAAQDAYVHSFKKFFWFTIKPRKTEIYASLTPQYSRIRKSIKII</sequence>
<proteinExistence type="predicted"/>
<accession>A0A645FCS6</accession>
<comment type="caution">
    <text evidence="1">The sequence shown here is derived from an EMBL/GenBank/DDBJ whole genome shotgun (WGS) entry which is preliminary data.</text>
</comment>
<reference evidence="1" key="1">
    <citation type="submission" date="2019-08" db="EMBL/GenBank/DDBJ databases">
        <authorList>
            <person name="Kucharzyk K."/>
            <person name="Murdoch R.W."/>
            <person name="Higgins S."/>
            <person name="Loffler F."/>
        </authorList>
    </citation>
    <scope>NUCLEOTIDE SEQUENCE</scope>
</reference>
<name>A0A645FCS6_9ZZZZ</name>
<gene>
    <name evidence="1" type="ORF">SDC9_159038</name>
</gene>
<organism evidence="1">
    <name type="scientific">bioreactor metagenome</name>
    <dbReference type="NCBI Taxonomy" id="1076179"/>
    <lineage>
        <taxon>unclassified sequences</taxon>
        <taxon>metagenomes</taxon>
        <taxon>ecological metagenomes</taxon>
    </lineage>
</organism>
<protein>
    <submittedName>
        <fullName evidence="1">Uncharacterized protein</fullName>
    </submittedName>
</protein>
<evidence type="ECO:0000313" key="1">
    <source>
        <dbReference type="EMBL" id="MPN11730.1"/>
    </source>
</evidence>
<dbReference type="AlphaFoldDB" id="A0A645FCS6"/>
<dbReference type="EMBL" id="VSSQ01057983">
    <property type="protein sequence ID" value="MPN11730.1"/>
    <property type="molecule type" value="Genomic_DNA"/>
</dbReference>